<evidence type="ECO:0000313" key="3">
    <source>
        <dbReference type="Proteomes" id="UP000498980"/>
    </source>
</evidence>
<name>A0A7J0C905_9ACTN</name>
<dbReference type="Proteomes" id="UP000498980">
    <property type="component" value="Unassembled WGS sequence"/>
</dbReference>
<organism evidence="2 3">
    <name type="scientific">Streptomyces fulvorobeus</name>
    <dbReference type="NCBI Taxonomy" id="284028"/>
    <lineage>
        <taxon>Bacteria</taxon>
        <taxon>Bacillati</taxon>
        <taxon>Actinomycetota</taxon>
        <taxon>Actinomycetes</taxon>
        <taxon>Kitasatosporales</taxon>
        <taxon>Streptomycetaceae</taxon>
        <taxon>Streptomyces</taxon>
    </lineage>
</organism>
<proteinExistence type="predicted"/>
<accession>A0A7J0C905</accession>
<dbReference type="EMBL" id="BLWC01000001">
    <property type="protein sequence ID" value="GFM98951.1"/>
    <property type="molecule type" value="Genomic_DNA"/>
</dbReference>
<evidence type="ECO:0000313" key="2">
    <source>
        <dbReference type="EMBL" id="GFM98951.1"/>
    </source>
</evidence>
<reference evidence="2 3" key="1">
    <citation type="submission" date="2020-05" db="EMBL/GenBank/DDBJ databases">
        <title>Whole genome shotgun sequence of Streptomyces fulvorobeus NBRC 15897.</title>
        <authorList>
            <person name="Komaki H."/>
            <person name="Tamura T."/>
        </authorList>
    </citation>
    <scope>NUCLEOTIDE SEQUENCE [LARGE SCALE GENOMIC DNA]</scope>
    <source>
        <strain evidence="2 3">NBRC 15897</strain>
    </source>
</reference>
<sequence>MSEPDPVTDTVTVPGSSTVTDDVAVIVEEPRPGERRPCTITTTVTHPETGVVKSESTAIVHDPDDVPRVAVNEVGDAVLKAANPRGPGGRRRVRGRSSGCEPDVGQSLSGRFAGFLDARRW</sequence>
<feature type="region of interest" description="Disordered" evidence="1">
    <location>
        <begin position="80"/>
        <end position="107"/>
    </location>
</feature>
<evidence type="ECO:0000256" key="1">
    <source>
        <dbReference type="SAM" id="MobiDB-lite"/>
    </source>
</evidence>
<dbReference type="AlphaFoldDB" id="A0A7J0C905"/>
<comment type="caution">
    <text evidence="2">The sequence shown here is derived from an EMBL/GenBank/DDBJ whole genome shotgun (WGS) entry which is preliminary data.</text>
</comment>
<keyword evidence="3" id="KW-1185">Reference proteome</keyword>
<protein>
    <submittedName>
        <fullName evidence="2">Uncharacterized protein</fullName>
    </submittedName>
</protein>
<gene>
    <name evidence="2" type="ORF">Sfulv_37620</name>
</gene>